<dbReference type="GO" id="GO:0016887">
    <property type="term" value="F:ATP hydrolysis activity"/>
    <property type="evidence" value="ECO:0007669"/>
    <property type="project" value="InterPro"/>
</dbReference>
<evidence type="ECO:0000256" key="1">
    <source>
        <dbReference type="ARBA" id="ARBA00022448"/>
    </source>
</evidence>
<evidence type="ECO:0000256" key="3">
    <source>
        <dbReference type="ARBA" id="ARBA00022840"/>
    </source>
</evidence>
<keyword evidence="3 5" id="KW-0067">ATP-binding</keyword>
<protein>
    <submittedName>
        <fullName evidence="5">ABC transporter ATP-binding protein</fullName>
    </submittedName>
</protein>
<gene>
    <name evidence="5" type="ORF">Rhe02_16910</name>
</gene>
<dbReference type="GO" id="GO:0022857">
    <property type="term" value="F:transmembrane transporter activity"/>
    <property type="evidence" value="ECO:0007669"/>
    <property type="project" value="TreeGrafter"/>
</dbReference>
<comment type="caution">
    <text evidence="5">The sequence shown here is derived from an EMBL/GenBank/DDBJ whole genome shotgun (WGS) entry which is preliminary data.</text>
</comment>
<dbReference type="InterPro" id="IPR017871">
    <property type="entry name" value="ABC_transporter-like_CS"/>
</dbReference>
<evidence type="ECO:0000313" key="5">
    <source>
        <dbReference type="EMBL" id="GIH03624.1"/>
    </source>
</evidence>
<dbReference type="CDD" id="cd03255">
    <property type="entry name" value="ABC_MJ0796_LolCDE_FtsE"/>
    <property type="match status" value="1"/>
</dbReference>
<dbReference type="PROSITE" id="PS50893">
    <property type="entry name" value="ABC_TRANSPORTER_2"/>
    <property type="match status" value="1"/>
</dbReference>
<evidence type="ECO:0000313" key="6">
    <source>
        <dbReference type="Proteomes" id="UP000612899"/>
    </source>
</evidence>
<dbReference type="RefSeq" id="WP_203907522.1">
    <property type="nucleotide sequence ID" value="NZ_BONY01000008.1"/>
</dbReference>
<dbReference type="InterPro" id="IPR027417">
    <property type="entry name" value="P-loop_NTPase"/>
</dbReference>
<keyword evidence="6" id="KW-1185">Reference proteome</keyword>
<dbReference type="InterPro" id="IPR003439">
    <property type="entry name" value="ABC_transporter-like_ATP-bd"/>
</dbReference>
<dbReference type="SMART" id="SM00382">
    <property type="entry name" value="AAA"/>
    <property type="match status" value="1"/>
</dbReference>
<dbReference type="GO" id="GO:0005886">
    <property type="term" value="C:plasma membrane"/>
    <property type="evidence" value="ECO:0007669"/>
    <property type="project" value="TreeGrafter"/>
</dbReference>
<reference evidence="5" key="1">
    <citation type="submission" date="2021-01" db="EMBL/GenBank/DDBJ databases">
        <title>Whole genome shotgun sequence of Rhizocola hellebori NBRC 109834.</title>
        <authorList>
            <person name="Komaki H."/>
            <person name="Tamura T."/>
        </authorList>
    </citation>
    <scope>NUCLEOTIDE SEQUENCE</scope>
    <source>
        <strain evidence="5">NBRC 109834</strain>
    </source>
</reference>
<accession>A0A8J3VDJ5</accession>
<dbReference type="EMBL" id="BONY01000008">
    <property type="protein sequence ID" value="GIH03624.1"/>
    <property type="molecule type" value="Genomic_DNA"/>
</dbReference>
<keyword evidence="1" id="KW-0813">Transport</keyword>
<dbReference type="GO" id="GO:0005524">
    <property type="term" value="F:ATP binding"/>
    <property type="evidence" value="ECO:0007669"/>
    <property type="project" value="UniProtKB-KW"/>
</dbReference>
<evidence type="ECO:0000256" key="2">
    <source>
        <dbReference type="ARBA" id="ARBA00022741"/>
    </source>
</evidence>
<dbReference type="InterPro" id="IPR017911">
    <property type="entry name" value="MacB-like_ATP-bd"/>
</dbReference>
<feature type="domain" description="ABC transporter" evidence="4">
    <location>
        <begin position="5"/>
        <end position="238"/>
    </location>
</feature>
<sequence>MRYTIEIDDVVKAYPLGQGRFIAVDHLSLTVGAGDFVAVVGRSGSGKTTLLNLLAGIDRPTSGTVRVADADLGALSESGLAGWRGRNIGLVFQFFQLLPTLTVAENVMLPMDFAKTIPAGRRRERALQLLDRVGVADQADKLPATLSGGQQQRAAIARALANDPPVLLADEPTGNLDSATAAAVLELFASLNKEGRTIVVVTHEREVRAVAGREVMLQDGRIVTSDTAGESPRQGTKA</sequence>
<dbReference type="SUPFAM" id="SSF52540">
    <property type="entry name" value="P-loop containing nucleoside triphosphate hydrolases"/>
    <property type="match status" value="1"/>
</dbReference>
<keyword evidence="2" id="KW-0547">Nucleotide-binding</keyword>
<evidence type="ECO:0000259" key="4">
    <source>
        <dbReference type="PROSITE" id="PS50893"/>
    </source>
</evidence>
<dbReference type="GO" id="GO:0098796">
    <property type="term" value="C:membrane protein complex"/>
    <property type="evidence" value="ECO:0007669"/>
    <property type="project" value="UniProtKB-ARBA"/>
</dbReference>
<dbReference type="InterPro" id="IPR003593">
    <property type="entry name" value="AAA+_ATPase"/>
</dbReference>
<dbReference type="InterPro" id="IPR015854">
    <property type="entry name" value="ABC_transpr_LolD-like"/>
</dbReference>
<dbReference type="FunFam" id="3.40.50.300:FF:000032">
    <property type="entry name" value="Export ABC transporter ATP-binding protein"/>
    <property type="match status" value="1"/>
</dbReference>
<dbReference type="Gene3D" id="3.40.50.300">
    <property type="entry name" value="P-loop containing nucleotide triphosphate hydrolases"/>
    <property type="match status" value="1"/>
</dbReference>
<dbReference type="PANTHER" id="PTHR24220">
    <property type="entry name" value="IMPORT ATP-BINDING PROTEIN"/>
    <property type="match status" value="1"/>
</dbReference>
<dbReference type="AlphaFoldDB" id="A0A8J3VDJ5"/>
<dbReference type="Proteomes" id="UP000612899">
    <property type="component" value="Unassembled WGS sequence"/>
</dbReference>
<organism evidence="5 6">
    <name type="scientific">Rhizocola hellebori</name>
    <dbReference type="NCBI Taxonomy" id="1392758"/>
    <lineage>
        <taxon>Bacteria</taxon>
        <taxon>Bacillati</taxon>
        <taxon>Actinomycetota</taxon>
        <taxon>Actinomycetes</taxon>
        <taxon>Micromonosporales</taxon>
        <taxon>Micromonosporaceae</taxon>
        <taxon>Rhizocola</taxon>
    </lineage>
</organism>
<name>A0A8J3VDJ5_9ACTN</name>
<dbReference type="PROSITE" id="PS00211">
    <property type="entry name" value="ABC_TRANSPORTER_1"/>
    <property type="match status" value="1"/>
</dbReference>
<proteinExistence type="predicted"/>
<dbReference type="Pfam" id="PF00005">
    <property type="entry name" value="ABC_tran"/>
    <property type="match status" value="1"/>
</dbReference>